<organism evidence="2 3">
    <name type="scientific">Streptomyces lydicus</name>
    <dbReference type="NCBI Taxonomy" id="47763"/>
    <lineage>
        <taxon>Bacteria</taxon>
        <taxon>Bacillati</taxon>
        <taxon>Actinomycetota</taxon>
        <taxon>Actinomycetes</taxon>
        <taxon>Kitasatosporales</taxon>
        <taxon>Streptomycetaceae</taxon>
        <taxon>Streptomyces</taxon>
    </lineage>
</organism>
<keyword evidence="3" id="KW-1185">Reference proteome</keyword>
<evidence type="ECO:0000313" key="3">
    <source>
        <dbReference type="Proteomes" id="UP000094094"/>
    </source>
</evidence>
<accession>A0A1D7VK25</accession>
<proteinExistence type="predicted"/>
<reference evidence="2 3" key="1">
    <citation type="submission" date="2016-09" db="EMBL/GenBank/DDBJ databases">
        <title>Complete genome sequencing of Streptomyces lydicus 103 and metabolic pathways analysis of antibiotic biosynthesis.</title>
        <authorList>
            <person name="Jia N."/>
            <person name="Ding M.-Z."/>
            <person name="Gao F."/>
            <person name="Yuan Y.-J."/>
        </authorList>
    </citation>
    <scope>NUCLEOTIDE SEQUENCE [LARGE SCALE GENOMIC DNA]</scope>
    <source>
        <strain evidence="2 3">103</strain>
    </source>
</reference>
<dbReference type="OrthoDB" id="4299240at2"/>
<sequence>MANSITEQRLAGGPRPELDLTQAEWQSSTQGVGDVQVAFVEGYIALRNRRSPEIPAVIFSPGEWRAFVLDARDGAFDLT</sequence>
<dbReference type="EMBL" id="CP017157">
    <property type="protein sequence ID" value="AOP47125.1"/>
    <property type="molecule type" value="Genomic_DNA"/>
</dbReference>
<protein>
    <submittedName>
        <fullName evidence="2">DUF397 domain-containing protein</fullName>
    </submittedName>
</protein>
<gene>
    <name evidence="2" type="ORF">SL103_13430</name>
</gene>
<evidence type="ECO:0000259" key="1">
    <source>
        <dbReference type="Pfam" id="PF04149"/>
    </source>
</evidence>
<dbReference type="AlphaFoldDB" id="A0A1D7VK25"/>
<feature type="domain" description="DUF397" evidence="1">
    <location>
        <begin position="25"/>
        <end position="72"/>
    </location>
</feature>
<evidence type="ECO:0000313" key="2">
    <source>
        <dbReference type="EMBL" id="AOP47125.1"/>
    </source>
</evidence>
<dbReference type="InterPro" id="IPR007278">
    <property type="entry name" value="DUF397"/>
</dbReference>
<name>A0A1D7VK25_9ACTN</name>
<dbReference type="KEGG" id="slc:SL103_13430"/>
<dbReference type="Pfam" id="PF04149">
    <property type="entry name" value="DUF397"/>
    <property type="match status" value="1"/>
</dbReference>
<dbReference type="Proteomes" id="UP000094094">
    <property type="component" value="Chromosome"/>
</dbReference>
<dbReference type="RefSeq" id="WP_069569081.1">
    <property type="nucleotide sequence ID" value="NZ_CP017157.1"/>
</dbReference>